<sequence>MDPFSLTVGSLSLLDACQRLTKFVVKVYKGAKTVDKEIQGIFEQIENLEKVTVTIRSINEAEERRLNTNDAAKNLNLSSVLASIAGLMPKCKDVVDKLYDILTSIETAHLPRFFESLDTFYRELRRKAKDADFLSLQRSLRDYHEIIQILLVTANYCLAREGQQHQEQSATDNREWFSTLNSKLDELKSRLESAPSGSFQQAFAVVKAVVASESKNKHFEIPQSVSSIFTGREGMLATLKSWIFDVPPPLSTSLHAFKNLQKRFVICGLGGSGKTQFCCKFAQEHRERFWGVFWIDGSTKEKAEHGLASLARNAGLEANARAAKRWLSSSDQPWLLIIDGADDPNLDLEALFPEGNRGHIIITTTNPEHKTQGTIGDGFFDFSGGDPDSAEALLLRASSTPQPWSKTALDLAAAITRSLGYLPLAITIAGKTILKGKCTLNDYLTFHETDLQRTRQQLYRKRSDSRNRTQDPKLTIYATCETTYGVLLRGQTQASQDAVELLNLFSFLNKDNISLQLLQQAATNPLLEAADNASKQEGSNSWQAWIQQVVIRLYMISNPDPPKPMLPEVLVPFDSEPDSFDIYRLREALSELASRSLIMYYANKDTYSVHPIIHRWVRDRPDMTTAGQAIWCEAAATMLSQAILLPPRGMSTEDADFRRSLLPHVMSVLSYQKAINHQFERNRLHRAKIWPTASLLSRMNRQNALRLAKYSFVFAQCARYQEALDLQVVVHAFLHRMLGSGNEKTIRMKLALSGTYWHLGRGSEAAILQEDALNSSIRTLGKSHVDTLRLSDHLGSSFWMLGRFKEAYAMHSTAIEGLEKALGPEDADVLRAKDHLGRIESKYYRFENARCLHFEAAEGLKKLLGEEHDDTLTALDNLANVLMELETDYYLAQAQNIAEKVLAARKAKLGLEHYYTLWSMLSLARIKARRGFAEVAESEIKAGLVIAYQTLGAEHLGVLTARMHLGSVLSLAGKPVEAIKELEDVRKRQSNMPSSTRGLHPDLFNTLYMLGACYRDVGRYDEGINACAEAMKGLTDFGGHEHPLITKLEERINEIAKERELLLRESRNALMKRQSPTAAG</sequence>
<evidence type="ECO:0000313" key="2">
    <source>
        <dbReference type="Proteomes" id="UP000664169"/>
    </source>
</evidence>
<gene>
    <name evidence="1" type="ORF">GOMPHAMPRED_002088</name>
</gene>
<dbReference type="Gene3D" id="3.40.50.300">
    <property type="entry name" value="P-loop containing nucleotide triphosphate hydrolases"/>
    <property type="match status" value="1"/>
</dbReference>
<dbReference type="InterPro" id="IPR011990">
    <property type="entry name" value="TPR-like_helical_dom_sf"/>
</dbReference>
<dbReference type="SUPFAM" id="SSF52540">
    <property type="entry name" value="P-loop containing nucleoside triphosphate hydrolases"/>
    <property type="match status" value="1"/>
</dbReference>
<accession>A0A8H3FBM7</accession>
<organism evidence="1 2">
    <name type="scientific">Gomphillus americanus</name>
    <dbReference type="NCBI Taxonomy" id="1940652"/>
    <lineage>
        <taxon>Eukaryota</taxon>
        <taxon>Fungi</taxon>
        <taxon>Dikarya</taxon>
        <taxon>Ascomycota</taxon>
        <taxon>Pezizomycotina</taxon>
        <taxon>Lecanoromycetes</taxon>
        <taxon>OSLEUM clade</taxon>
        <taxon>Ostropomycetidae</taxon>
        <taxon>Ostropales</taxon>
        <taxon>Graphidaceae</taxon>
        <taxon>Gomphilloideae</taxon>
        <taxon>Gomphillus</taxon>
    </lineage>
</organism>
<dbReference type="PANTHER" id="PTHR46082">
    <property type="entry name" value="ATP/GTP-BINDING PROTEIN-RELATED"/>
    <property type="match status" value="1"/>
</dbReference>
<protein>
    <submittedName>
        <fullName evidence="1">Uncharacterized protein</fullName>
    </submittedName>
</protein>
<dbReference type="SUPFAM" id="SSF48452">
    <property type="entry name" value="TPR-like"/>
    <property type="match status" value="2"/>
</dbReference>
<dbReference type="AlphaFoldDB" id="A0A8H3FBM7"/>
<dbReference type="PANTHER" id="PTHR46082:SF6">
    <property type="entry name" value="AAA+ ATPASE DOMAIN-CONTAINING PROTEIN-RELATED"/>
    <property type="match status" value="1"/>
</dbReference>
<comment type="caution">
    <text evidence="1">The sequence shown here is derived from an EMBL/GenBank/DDBJ whole genome shotgun (WGS) entry which is preliminary data.</text>
</comment>
<dbReference type="InterPro" id="IPR027417">
    <property type="entry name" value="P-loop_NTPase"/>
</dbReference>
<reference evidence="1" key="1">
    <citation type="submission" date="2021-03" db="EMBL/GenBank/DDBJ databases">
        <authorList>
            <person name="Tagirdzhanova G."/>
        </authorList>
    </citation>
    <scope>NUCLEOTIDE SEQUENCE</scope>
</reference>
<name>A0A8H3FBM7_9LECA</name>
<dbReference type="Gene3D" id="1.25.40.10">
    <property type="entry name" value="Tetratricopeptide repeat domain"/>
    <property type="match status" value="2"/>
</dbReference>
<evidence type="ECO:0000313" key="1">
    <source>
        <dbReference type="EMBL" id="CAF9920610.1"/>
    </source>
</evidence>
<dbReference type="Pfam" id="PF13424">
    <property type="entry name" value="TPR_12"/>
    <property type="match status" value="1"/>
</dbReference>
<keyword evidence="2" id="KW-1185">Reference proteome</keyword>
<proteinExistence type="predicted"/>
<dbReference type="OrthoDB" id="5086500at2759"/>
<dbReference type="EMBL" id="CAJPDQ010000016">
    <property type="protein sequence ID" value="CAF9920610.1"/>
    <property type="molecule type" value="Genomic_DNA"/>
</dbReference>
<dbReference type="Proteomes" id="UP000664169">
    <property type="component" value="Unassembled WGS sequence"/>
</dbReference>
<dbReference type="InterPro" id="IPR053137">
    <property type="entry name" value="NLR-like"/>
</dbReference>